<dbReference type="AlphaFoldDB" id="A0A433Y911"/>
<comment type="catalytic activity">
    <reaction evidence="6">
        <text>dehypoxanthine futalosine + S-adenosyl-L-methionine = cyclic dehypoxanthinylfutalosinate + 5'-deoxyadenosine + L-methionine + H(+)</text>
        <dbReference type="Rhea" id="RHEA:33083"/>
        <dbReference type="ChEBI" id="CHEBI:15378"/>
        <dbReference type="ChEBI" id="CHEBI:17319"/>
        <dbReference type="ChEBI" id="CHEBI:57844"/>
        <dbReference type="ChEBI" id="CHEBI:58864"/>
        <dbReference type="ChEBI" id="CHEBI:59789"/>
        <dbReference type="ChEBI" id="CHEBI:64270"/>
        <dbReference type="EC" id="1.21.98.1"/>
    </reaction>
</comment>
<evidence type="ECO:0000256" key="8">
    <source>
        <dbReference type="PIRSR" id="PIRSR004762-2"/>
    </source>
</evidence>
<comment type="similarity">
    <text evidence="6">Belongs to the radical SAM superfamily. MqnC family.</text>
</comment>
<dbReference type="SFLD" id="SFLDG01064">
    <property type="entry name" value="F420__menaquinone_cofactor_bio"/>
    <property type="match status" value="2"/>
</dbReference>
<feature type="binding site" evidence="8">
    <location>
        <position position="296"/>
    </location>
    <ligand>
        <name>(3R)-3-methyl-D-ornithine</name>
        <dbReference type="ChEBI" id="CHEBI:64642"/>
    </ligand>
</feature>
<dbReference type="PANTHER" id="PTHR43076:SF1">
    <property type="entry name" value="LIPOYL SYNTHASE 2"/>
    <property type="match status" value="1"/>
</dbReference>
<feature type="binding site" evidence="6 7">
    <location>
        <position position="65"/>
    </location>
    <ligand>
        <name>[4Fe-4S] cluster</name>
        <dbReference type="ChEBI" id="CHEBI:49883"/>
        <note>4Fe-4S-S-AdoMet</note>
    </ligand>
</feature>
<dbReference type="EMBL" id="RZNY01000009">
    <property type="protein sequence ID" value="RUT46299.1"/>
    <property type="molecule type" value="Genomic_DNA"/>
</dbReference>
<name>A0A433Y911_9BACL</name>
<dbReference type="GO" id="GO:0044689">
    <property type="term" value="F:7,8-didemethyl-8-hydroxy-5-deazariboflavin synthase activity"/>
    <property type="evidence" value="ECO:0007669"/>
    <property type="project" value="TreeGrafter"/>
</dbReference>
<evidence type="ECO:0000256" key="5">
    <source>
        <dbReference type="ARBA" id="ARBA00023014"/>
    </source>
</evidence>
<dbReference type="GO" id="GO:0016765">
    <property type="term" value="F:transferase activity, transferring alkyl or aryl (other than methyl) groups"/>
    <property type="evidence" value="ECO:0007669"/>
    <property type="project" value="InterPro"/>
</dbReference>
<evidence type="ECO:0000256" key="6">
    <source>
        <dbReference type="HAMAP-Rule" id="MF_00992"/>
    </source>
</evidence>
<evidence type="ECO:0000256" key="7">
    <source>
        <dbReference type="PIRSR" id="PIRSR004762-1"/>
    </source>
</evidence>
<organism evidence="10 11">
    <name type="scientific">Paenibacillus anaericanus</name>
    <dbReference type="NCBI Taxonomy" id="170367"/>
    <lineage>
        <taxon>Bacteria</taxon>
        <taxon>Bacillati</taxon>
        <taxon>Bacillota</taxon>
        <taxon>Bacilli</taxon>
        <taxon>Bacillales</taxon>
        <taxon>Paenibacillaceae</taxon>
        <taxon>Paenibacillus</taxon>
    </lineage>
</organism>
<feature type="domain" description="Radical SAM core" evidence="9">
    <location>
        <begin position="51"/>
        <end position="291"/>
    </location>
</feature>
<dbReference type="InterPro" id="IPR034405">
    <property type="entry name" value="F420"/>
</dbReference>
<evidence type="ECO:0000256" key="3">
    <source>
        <dbReference type="ARBA" id="ARBA00022723"/>
    </source>
</evidence>
<dbReference type="Gene3D" id="3.20.20.70">
    <property type="entry name" value="Aldolase class I"/>
    <property type="match status" value="1"/>
</dbReference>
<dbReference type="InterPro" id="IPR020050">
    <property type="entry name" value="FO_synthase_su2"/>
</dbReference>
<dbReference type="SFLD" id="SFLDS00029">
    <property type="entry name" value="Radical_SAM"/>
    <property type="match status" value="2"/>
</dbReference>
<feature type="binding site" evidence="8">
    <location>
        <position position="71"/>
    </location>
    <ligand>
        <name>S-adenosyl-L-methionine</name>
        <dbReference type="ChEBI" id="CHEBI:59789"/>
    </ligand>
</feature>
<dbReference type="Proteomes" id="UP000279446">
    <property type="component" value="Unassembled WGS sequence"/>
</dbReference>
<dbReference type="InterPro" id="IPR045567">
    <property type="entry name" value="CofH/MnqC-like_C"/>
</dbReference>
<dbReference type="InterPro" id="IPR013785">
    <property type="entry name" value="Aldolase_TIM"/>
</dbReference>
<evidence type="ECO:0000313" key="10">
    <source>
        <dbReference type="EMBL" id="RUT46299.1"/>
    </source>
</evidence>
<dbReference type="SUPFAM" id="SSF102114">
    <property type="entry name" value="Radical SAM enzymes"/>
    <property type="match status" value="1"/>
</dbReference>
<keyword evidence="5 6" id="KW-0411">Iron-sulfur</keyword>
<comment type="cofactor">
    <cofactor evidence="6 7">
        <name>[4Fe-4S] cluster</name>
        <dbReference type="ChEBI" id="CHEBI:49883"/>
    </cofactor>
    <text evidence="6 7">Binds 1 [4Fe-4S] cluster. The cluster is coordinated with 3 cysteines and an exchangeable S-adenosyl-L-methionine.</text>
</comment>
<keyword evidence="6" id="KW-0474">Menaquinone biosynthesis</keyword>
<dbReference type="PROSITE" id="PS51918">
    <property type="entry name" value="RADICAL_SAM"/>
    <property type="match status" value="1"/>
</dbReference>
<keyword evidence="6" id="KW-0560">Oxidoreductase</keyword>
<proteinExistence type="inferred from homology"/>
<dbReference type="RefSeq" id="WP_127192403.1">
    <property type="nucleotide sequence ID" value="NZ_RZNY01000009.1"/>
</dbReference>
<dbReference type="InterPro" id="IPR007197">
    <property type="entry name" value="rSAM"/>
</dbReference>
<feature type="binding site" evidence="8">
    <location>
        <position position="318"/>
    </location>
    <ligand>
        <name>(3R)-3-methyl-D-ornithine</name>
        <dbReference type="ChEBI" id="CHEBI:64642"/>
    </ligand>
</feature>
<dbReference type="HAMAP" id="MF_00992">
    <property type="entry name" value="MqnC"/>
    <property type="match status" value="1"/>
</dbReference>
<dbReference type="NCBIfam" id="TIGR03699">
    <property type="entry name" value="menaquin_MqnC"/>
    <property type="match status" value="1"/>
</dbReference>
<evidence type="ECO:0000259" key="9">
    <source>
        <dbReference type="PROSITE" id="PS51918"/>
    </source>
</evidence>
<dbReference type="InterPro" id="IPR058240">
    <property type="entry name" value="rSAM_sf"/>
</dbReference>
<evidence type="ECO:0000256" key="2">
    <source>
        <dbReference type="ARBA" id="ARBA00022691"/>
    </source>
</evidence>
<dbReference type="CDD" id="cd01335">
    <property type="entry name" value="Radical_SAM"/>
    <property type="match status" value="1"/>
</dbReference>
<dbReference type="EC" id="1.21.98.1" evidence="6"/>
<dbReference type="GO" id="GO:0051539">
    <property type="term" value="F:4 iron, 4 sulfur cluster binding"/>
    <property type="evidence" value="ECO:0007669"/>
    <property type="project" value="UniProtKB-KW"/>
</dbReference>
<dbReference type="NCBIfam" id="TIGR00423">
    <property type="entry name" value="CofH family radical SAM protein"/>
    <property type="match status" value="1"/>
</dbReference>
<dbReference type="PANTHER" id="PTHR43076">
    <property type="entry name" value="FO SYNTHASE (COFH)"/>
    <property type="match status" value="1"/>
</dbReference>
<comment type="pathway">
    <text evidence="6">Quinol/quinone metabolism; menaquinone biosynthesis.</text>
</comment>
<dbReference type="GO" id="GO:0046992">
    <property type="term" value="F:oxidoreductase activity, acting on X-H and Y-H to form an X-Y bond"/>
    <property type="evidence" value="ECO:0007669"/>
    <property type="project" value="UniProtKB-UniRule"/>
</dbReference>
<keyword evidence="1 6" id="KW-0004">4Fe-4S</keyword>
<feature type="binding site" evidence="6 7">
    <location>
        <position position="69"/>
    </location>
    <ligand>
        <name>[4Fe-4S] cluster</name>
        <dbReference type="ChEBI" id="CHEBI:49883"/>
        <note>4Fe-4S-S-AdoMet</note>
    </ligand>
</feature>
<comment type="function">
    <text evidence="6">Radical SAM enzyme that catalyzes the cyclization of dehypoxanthine futalosine (DHFL) into cyclic dehypoxanthine futalosine (CDHFL), a step in the biosynthesis of menaquinone (MK, vitamin K2).</text>
</comment>
<feature type="binding site" evidence="8">
    <location>
        <position position="178"/>
    </location>
    <ligand>
        <name>S-adenosyl-L-methionine</name>
        <dbReference type="ChEBI" id="CHEBI:59789"/>
    </ligand>
</feature>
<evidence type="ECO:0000313" key="11">
    <source>
        <dbReference type="Proteomes" id="UP000279446"/>
    </source>
</evidence>
<dbReference type="Pfam" id="PF04055">
    <property type="entry name" value="Radical_SAM"/>
    <property type="match status" value="1"/>
</dbReference>
<protein>
    <recommendedName>
        <fullName evidence="6">Cyclic dehypoxanthine futalosine synthase</fullName>
        <shortName evidence="6">Cyclic DHFL synthase</shortName>
        <ecNumber evidence="6">1.21.98.1</ecNumber>
    </recommendedName>
    <alternativeName>
        <fullName evidence="6">Dehypoxanthine futalosine cyclase</fullName>
        <shortName evidence="6">DHFL cyclase</shortName>
    </alternativeName>
    <alternativeName>
        <fullName evidence="6">Menaquinone biosynthetic enzyme MqnC</fullName>
    </alternativeName>
</protein>
<feature type="binding site" evidence="8">
    <location>
        <position position="141"/>
    </location>
    <ligand>
        <name>(3R)-3-methyl-D-ornithine</name>
        <dbReference type="ChEBI" id="CHEBI:64642"/>
    </ligand>
</feature>
<dbReference type="GO" id="GO:0005506">
    <property type="term" value="F:iron ion binding"/>
    <property type="evidence" value="ECO:0007669"/>
    <property type="project" value="UniProtKB-UniRule"/>
</dbReference>
<reference evidence="10 11" key="1">
    <citation type="submission" date="2018-12" db="EMBL/GenBank/DDBJ databases">
        <authorList>
            <person name="Sun L."/>
            <person name="Chen Z."/>
        </authorList>
    </citation>
    <scope>NUCLEOTIDE SEQUENCE [LARGE SCALE GENOMIC DNA]</scope>
    <source>
        <strain evidence="10 11">DSM 15890</strain>
    </source>
</reference>
<dbReference type="SFLD" id="SFLDG01389">
    <property type="entry name" value="menaquinone_synthsis_involved"/>
    <property type="match status" value="2"/>
</dbReference>
<dbReference type="SFLD" id="SFLDF00342">
    <property type="entry name" value="cyclic_dehypoxanthine_futalosi"/>
    <property type="match status" value="1"/>
</dbReference>
<dbReference type="SFLD" id="SFLDF00343">
    <property type="entry name" value="aminofutalosine_synthase_(mqnE"/>
    <property type="match status" value="1"/>
</dbReference>
<feature type="binding site" evidence="6 7">
    <location>
        <position position="72"/>
    </location>
    <ligand>
        <name>[4Fe-4S] cluster</name>
        <dbReference type="ChEBI" id="CHEBI:49883"/>
        <note>4Fe-4S-S-AdoMet</note>
    </ligand>
</feature>
<dbReference type="InterPro" id="IPR022431">
    <property type="entry name" value="Cyclic_DHFL_synthase_mqnC"/>
</dbReference>
<dbReference type="Pfam" id="PF19288">
    <property type="entry name" value="CofH_C"/>
    <property type="match status" value="1"/>
</dbReference>
<keyword evidence="4 6" id="KW-0408">Iron</keyword>
<dbReference type="PIRSF" id="PIRSF004762">
    <property type="entry name" value="CHP00423"/>
    <property type="match status" value="1"/>
</dbReference>
<keyword evidence="11" id="KW-1185">Reference proteome</keyword>
<dbReference type="OrthoDB" id="9802027at2"/>
<gene>
    <name evidence="6 10" type="primary">mqnC</name>
    <name evidence="10" type="ORF">EJP82_12535</name>
</gene>
<accession>A0A433Y911</accession>
<evidence type="ECO:0000256" key="4">
    <source>
        <dbReference type="ARBA" id="ARBA00023004"/>
    </source>
</evidence>
<comment type="caution">
    <text evidence="10">The sequence shown here is derived from an EMBL/GenBank/DDBJ whole genome shotgun (WGS) entry which is preliminary data.</text>
</comment>
<dbReference type="GO" id="GO:0009234">
    <property type="term" value="P:menaquinone biosynthetic process"/>
    <property type="evidence" value="ECO:0007669"/>
    <property type="project" value="UniProtKB-UniRule"/>
</dbReference>
<evidence type="ECO:0000256" key="1">
    <source>
        <dbReference type="ARBA" id="ARBA00022485"/>
    </source>
</evidence>
<dbReference type="UniPathway" id="UPA00079"/>
<keyword evidence="3 6" id="KW-0479">Metal-binding</keyword>
<sequence>MTAIDNILDKAIQGQRLTLEDTIQLFESNEVEKMGHTANILMERKHPEPVTTFVIGRNINYTNVCDVYCRFCAFYRRPGSEEGYVLPDEVIFQKIQETIDVDGTEILMQGGTNPNLSFSYYTDLLKAIKVRFPDITMHSFSPAEIMKMKEVSDGLTLEEVVRQIHAAGLDSLPGGGAEILDDRTRRKISRLKGSWTDWMDVMKTAHRIGMNTTATMVIGLGESMEERALHLMRVRDAQDECIQNGYDSEGFLAFIPWTFQPDNTNLKQERQTPEEYLKTVAISRIVLDNIKNIQSSWVTMGPEVGKLSLQYGCNDFGSTMIEENVVSSAGATYKVNIESITELIREAGKIPAQRNTRYEILRVFDKGSLIERDFTMQN</sequence>
<keyword evidence="2 6" id="KW-0949">S-adenosyl-L-methionine</keyword>